<keyword evidence="3" id="KW-0804">Transcription</keyword>
<gene>
    <name evidence="6" type="ORF">SAMN05444955_11088</name>
</gene>
<evidence type="ECO:0000256" key="4">
    <source>
        <dbReference type="PROSITE-ProRule" id="PRU01091"/>
    </source>
</evidence>
<dbReference type="AlphaFoldDB" id="A0A1H8G6B7"/>
<feature type="domain" description="OmpR/PhoB-type" evidence="5">
    <location>
        <begin position="113"/>
        <end position="208"/>
    </location>
</feature>
<dbReference type="RefSeq" id="WP_089969642.1">
    <property type="nucleotide sequence ID" value="NZ_FOCQ01000010.1"/>
</dbReference>
<dbReference type="InterPro" id="IPR001867">
    <property type="entry name" value="OmpR/PhoB-type_DNA-bd"/>
</dbReference>
<name>A0A1H8G6B7_9BACL</name>
<evidence type="ECO:0000256" key="1">
    <source>
        <dbReference type="ARBA" id="ARBA00023015"/>
    </source>
</evidence>
<evidence type="ECO:0000256" key="2">
    <source>
        <dbReference type="ARBA" id="ARBA00023125"/>
    </source>
</evidence>
<dbReference type="InterPro" id="IPR016032">
    <property type="entry name" value="Sig_transdc_resp-reg_C-effctor"/>
</dbReference>
<dbReference type="InterPro" id="IPR036388">
    <property type="entry name" value="WH-like_DNA-bd_sf"/>
</dbReference>
<dbReference type="GO" id="GO:0003677">
    <property type="term" value="F:DNA binding"/>
    <property type="evidence" value="ECO:0007669"/>
    <property type="project" value="UniProtKB-UniRule"/>
</dbReference>
<sequence length="216" mass="25301">MNIIMYSQHIGVIKYIETILMKSDYRLITVTKLEQLNKVINDIKNCVAILIEMENLTEKEFNIWKSLYQKTSVPVFLFSLGKHSVTKIYQNITNVLTDAIPRFSKKLLDEDMTKVQLRPGLVFDLEGFCLMNEEESFQLTAQEYKILTYLCKNQERFVTSKEIITHLNLVGPNSLYVYIKRLREKIEVNPKKPNILLVKRGKGYILNIFKKNKIDS</sequence>
<dbReference type="GO" id="GO:0006355">
    <property type="term" value="P:regulation of DNA-templated transcription"/>
    <property type="evidence" value="ECO:0007669"/>
    <property type="project" value="InterPro"/>
</dbReference>
<feature type="DNA-binding region" description="OmpR/PhoB-type" evidence="4">
    <location>
        <begin position="113"/>
        <end position="208"/>
    </location>
</feature>
<dbReference type="PROSITE" id="PS51755">
    <property type="entry name" value="OMPR_PHOB"/>
    <property type="match status" value="1"/>
</dbReference>
<evidence type="ECO:0000259" key="5">
    <source>
        <dbReference type="PROSITE" id="PS51755"/>
    </source>
</evidence>
<dbReference type="CDD" id="cd00383">
    <property type="entry name" value="trans_reg_C"/>
    <property type="match status" value="1"/>
</dbReference>
<keyword evidence="2 4" id="KW-0238">DNA-binding</keyword>
<dbReference type="GO" id="GO:0000160">
    <property type="term" value="P:phosphorelay signal transduction system"/>
    <property type="evidence" value="ECO:0007669"/>
    <property type="project" value="InterPro"/>
</dbReference>
<dbReference type="EMBL" id="FOCQ01000010">
    <property type="protein sequence ID" value="SEN39290.1"/>
    <property type="molecule type" value="Genomic_DNA"/>
</dbReference>
<evidence type="ECO:0000313" key="6">
    <source>
        <dbReference type="EMBL" id="SEN39290.1"/>
    </source>
</evidence>
<dbReference type="Proteomes" id="UP000199695">
    <property type="component" value="Unassembled WGS sequence"/>
</dbReference>
<dbReference type="OrthoDB" id="2666554at2"/>
<protein>
    <submittedName>
        <fullName evidence="6">Two-component system, OmpR family, response regulator VicR</fullName>
    </submittedName>
</protein>
<dbReference type="Pfam" id="PF00486">
    <property type="entry name" value="Trans_reg_C"/>
    <property type="match status" value="1"/>
</dbReference>
<proteinExistence type="predicted"/>
<evidence type="ECO:0000313" key="7">
    <source>
        <dbReference type="Proteomes" id="UP000199695"/>
    </source>
</evidence>
<organism evidence="6 7">
    <name type="scientific">Lihuaxuella thermophila</name>
    <dbReference type="NCBI Taxonomy" id="1173111"/>
    <lineage>
        <taxon>Bacteria</taxon>
        <taxon>Bacillati</taxon>
        <taxon>Bacillota</taxon>
        <taxon>Bacilli</taxon>
        <taxon>Bacillales</taxon>
        <taxon>Thermoactinomycetaceae</taxon>
        <taxon>Lihuaxuella</taxon>
    </lineage>
</organism>
<reference evidence="6 7" key="1">
    <citation type="submission" date="2016-10" db="EMBL/GenBank/DDBJ databases">
        <authorList>
            <person name="de Groot N.N."/>
        </authorList>
    </citation>
    <scope>NUCLEOTIDE SEQUENCE [LARGE SCALE GENOMIC DNA]</scope>
    <source>
        <strain evidence="6 7">DSM 46701</strain>
    </source>
</reference>
<dbReference type="SUPFAM" id="SSF46894">
    <property type="entry name" value="C-terminal effector domain of the bipartite response regulators"/>
    <property type="match status" value="1"/>
</dbReference>
<dbReference type="STRING" id="1173111.SAMN05444955_11088"/>
<keyword evidence="1" id="KW-0805">Transcription regulation</keyword>
<evidence type="ECO:0000256" key="3">
    <source>
        <dbReference type="ARBA" id="ARBA00023163"/>
    </source>
</evidence>
<keyword evidence="7" id="KW-1185">Reference proteome</keyword>
<dbReference type="SMART" id="SM00862">
    <property type="entry name" value="Trans_reg_C"/>
    <property type="match status" value="1"/>
</dbReference>
<accession>A0A1H8G6B7</accession>
<dbReference type="Gene3D" id="1.10.10.10">
    <property type="entry name" value="Winged helix-like DNA-binding domain superfamily/Winged helix DNA-binding domain"/>
    <property type="match status" value="1"/>
</dbReference>